<keyword evidence="3" id="KW-1185">Reference proteome</keyword>
<evidence type="ECO:0000256" key="1">
    <source>
        <dbReference type="SAM" id="MobiDB-lite"/>
    </source>
</evidence>
<proteinExistence type="predicted"/>
<evidence type="ECO:0000313" key="2">
    <source>
        <dbReference type="EnsemblPlants" id="TraesCS1A02G131900.1"/>
    </source>
</evidence>
<sequence>MEAVFIPSASPLSVSCGSILMELVELSSTSLAEAMFMKLGLPKPVYFVHHLPQDRFRTEIQFHRTKARYHASAHRTKLSSRICRNGVASMNHAAEKAIEYMQNKEGKVLVDYNYYQLEQMKMAHTRVSARLLEQSDEINQHSKTIKQITKEACNYVEQVRNASNKIQDLAAVFFDPATSMCVSNMKQAIMEIHSSIVALQSSTTTTSKFLGEKGMYSDDEVPEQSYNGHSDEDSADDIHHHMDDDCAPSP</sequence>
<reference evidence="2" key="1">
    <citation type="submission" date="2018-08" db="EMBL/GenBank/DDBJ databases">
        <authorList>
            <person name="Rossello M."/>
        </authorList>
    </citation>
    <scope>NUCLEOTIDE SEQUENCE [LARGE SCALE GENOMIC DNA]</scope>
    <source>
        <strain evidence="2">cv. Chinese Spring</strain>
    </source>
</reference>
<evidence type="ECO:0000313" key="3">
    <source>
        <dbReference type="Proteomes" id="UP000019116"/>
    </source>
</evidence>
<dbReference type="OMA" id="HMDDDCA"/>
<dbReference type="Gramene" id="TraesCS1A03G0334100.1">
    <property type="protein sequence ID" value="TraesCS1A03G0334100.1.CDS"/>
    <property type="gene ID" value="TraesCS1A03G0334100"/>
</dbReference>
<feature type="compositionally biased region" description="Basic and acidic residues" evidence="1">
    <location>
        <begin position="229"/>
        <end position="244"/>
    </location>
</feature>
<reference evidence="2" key="2">
    <citation type="submission" date="2018-10" db="UniProtKB">
        <authorList>
            <consortium name="EnsemblPlants"/>
        </authorList>
    </citation>
    <scope>IDENTIFICATION</scope>
</reference>
<dbReference type="SMR" id="A0A3B5XX33"/>
<dbReference type="Gramene" id="TraesCS1A02G131900.1">
    <property type="protein sequence ID" value="TraesCS1A02G131900.1"/>
    <property type="gene ID" value="TraesCS1A02G131900"/>
</dbReference>
<dbReference type="EnsemblPlants" id="TraesCS1A02G131900.1">
    <property type="protein sequence ID" value="TraesCS1A02G131900.1"/>
    <property type="gene ID" value="TraesCS1A02G131900"/>
</dbReference>
<name>A0A3B5XX33_WHEAT</name>
<organism evidence="2">
    <name type="scientific">Triticum aestivum</name>
    <name type="common">Wheat</name>
    <dbReference type="NCBI Taxonomy" id="4565"/>
    <lineage>
        <taxon>Eukaryota</taxon>
        <taxon>Viridiplantae</taxon>
        <taxon>Streptophyta</taxon>
        <taxon>Embryophyta</taxon>
        <taxon>Tracheophyta</taxon>
        <taxon>Spermatophyta</taxon>
        <taxon>Magnoliopsida</taxon>
        <taxon>Liliopsida</taxon>
        <taxon>Poales</taxon>
        <taxon>Poaceae</taxon>
        <taxon>BOP clade</taxon>
        <taxon>Pooideae</taxon>
        <taxon>Triticodae</taxon>
        <taxon>Triticeae</taxon>
        <taxon>Triticinae</taxon>
        <taxon>Triticum</taxon>
    </lineage>
</organism>
<accession>A0A3B5XX33</accession>
<dbReference type="Proteomes" id="UP000019116">
    <property type="component" value="Chromosome 1A"/>
</dbReference>
<dbReference type="Gramene" id="TraesWEE_scaffold_047987_01G000200.1">
    <property type="protein sequence ID" value="TraesWEE_scaffold_047987_01G000200.1"/>
    <property type="gene ID" value="TraesWEE_scaffold_047987_01G000200"/>
</dbReference>
<dbReference type="AlphaFoldDB" id="A0A3B5XX33"/>
<protein>
    <submittedName>
        <fullName evidence="2">Uncharacterized protein</fullName>
    </submittedName>
</protein>
<feature type="region of interest" description="Disordered" evidence="1">
    <location>
        <begin position="210"/>
        <end position="250"/>
    </location>
</feature>